<proteinExistence type="predicted"/>
<evidence type="ECO:0000313" key="2">
    <source>
        <dbReference type="EMBL" id="OGZ01714.1"/>
    </source>
</evidence>
<dbReference type="GO" id="GO:0006508">
    <property type="term" value="P:proteolysis"/>
    <property type="evidence" value="ECO:0007669"/>
    <property type="project" value="InterPro"/>
</dbReference>
<dbReference type="SUPFAM" id="SSF111283">
    <property type="entry name" value="Putative modulator of DNA gyrase, PmbA/TldD"/>
    <property type="match status" value="1"/>
</dbReference>
<comment type="caution">
    <text evidence="2">The sequence shown here is derived from an EMBL/GenBank/DDBJ whole genome shotgun (WGS) entry which is preliminary data.</text>
</comment>
<dbReference type="AlphaFoldDB" id="A0A1G2CJY4"/>
<accession>A0A1G2CJY4</accession>
<feature type="domain" description="Metalloprotease TldD/E C-terminal" evidence="1">
    <location>
        <begin position="237"/>
        <end position="468"/>
    </location>
</feature>
<dbReference type="InterPro" id="IPR036059">
    <property type="entry name" value="TldD/PmbA_sf"/>
</dbReference>
<dbReference type="InterPro" id="IPR045569">
    <property type="entry name" value="Metalloprtase-TldD/E_C"/>
</dbReference>
<dbReference type="Gene3D" id="3.30.2290.10">
    <property type="entry name" value="PmbA/TldD superfamily"/>
    <property type="match status" value="1"/>
</dbReference>
<name>A0A1G2CJY4_9BACT</name>
<reference evidence="2 3" key="1">
    <citation type="journal article" date="2016" name="Nat. Commun.">
        <title>Thousands of microbial genomes shed light on interconnected biogeochemical processes in an aquifer system.</title>
        <authorList>
            <person name="Anantharaman K."/>
            <person name="Brown C.T."/>
            <person name="Hug L.A."/>
            <person name="Sharon I."/>
            <person name="Castelle C.J."/>
            <person name="Probst A.J."/>
            <person name="Thomas B.C."/>
            <person name="Singh A."/>
            <person name="Wilkins M.J."/>
            <person name="Karaoz U."/>
            <person name="Brodie E.L."/>
            <person name="Williams K.H."/>
            <person name="Hubbard S.S."/>
            <person name="Banfield J.F."/>
        </authorList>
    </citation>
    <scope>NUCLEOTIDE SEQUENCE [LARGE SCALE GENOMIC DNA]</scope>
</reference>
<sequence length="472" mass="49708">MESLLGRTCGKIVSKGLEGLVRWVSSHEETVRSARGSVTYAADGHAENIVITLIGEDKRAASVSLGRSDDSGIDRAIAAAAAMLPYVPPNPYPPDLIGPGEAGEGTTEGYDEETARGGLEIKADFFSRAHRMAALAGYRASGRFFTGHGEIAVATTKGMFRYHPFTVASCGIVIAGASGSVSSDPDRRYVSAHAAGSGVAVRKIDGASLIDVALERARLEARLPFVNPFVGGASELRFDAVLSPLAMNEWLFMLSAHGLGGLSVVEGTGCLAGKIGTRVSGERLTLTDDWTRAGMPPLPFDSDGRDRQIVPLIERGIARGVVWDGATAKKAEGASTGHANDMLFGDESEASVMPLHLVMEGGDTAPGAMVKDAVRPTLLVSHFNYANMPDPQGAVFTATTRHGTFLIEGGEYVAVLPPLRMQEKSLEAFSRIEALSRSELVIPFENYGGVVPVGTLVPWTKIAGLAFIGAVV</sequence>
<dbReference type="PANTHER" id="PTHR43666:SF1">
    <property type="entry name" value="CONSERVED PROTEIN"/>
    <property type="match status" value="1"/>
</dbReference>
<dbReference type="PANTHER" id="PTHR43666">
    <property type="entry name" value="TLDD PROTEIN"/>
    <property type="match status" value="1"/>
</dbReference>
<dbReference type="EMBL" id="MHLD01000040">
    <property type="protein sequence ID" value="OGZ01714.1"/>
    <property type="molecule type" value="Genomic_DNA"/>
</dbReference>
<evidence type="ECO:0000313" key="3">
    <source>
        <dbReference type="Proteomes" id="UP000179281"/>
    </source>
</evidence>
<dbReference type="Proteomes" id="UP000179281">
    <property type="component" value="Unassembled WGS sequence"/>
</dbReference>
<dbReference type="InterPro" id="IPR035068">
    <property type="entry name" value="TldD/PmbA_N"/>
</dbReference>
<evidence type="ECO:0000259" key="1">
    <source>
        <dbReference type="Pfam" id="PF19289"/>
    </source>
</evidence>
<dbReference type="Pfam" id="PF19289">
    <property type="entry name" value="PmbA_TldD_3rd"/>
    <property type="match status" value="1"/>
</dbReference>
<protein>
    <recommendedName>
        <fullName evidence="1">Metalloprotease TldD/E C-terminal domain-containing protein</fullName>
    </recommendedName>
</protein>
<organism evidence="2 3">
    <name type="scientific">Candidatus Liptonbacteria bacterium RIFCSPLOWO2_12_FULL_60_15</name>
    <dbReference type="NCBI Taxonomy" id="1798653"/>
    <lineage>
        <taxon>Bacteria</taxon>
        <taxon>Candidatus Liptoniibacteriota</taxon>
    </lineage>
</organism>
<dbReference type="GO" id="GO:0008237">
    <property type="term" value="F:metallopeptidase activity"/>
    <property type="evidence" value="ECO:0007669"/>
    <property type="project" value="InterPro"/>
</dbReference>
<gene>
    <name evidence="2" type="ORF">A3G64_02195</name>
</gene>